<dbReference type="GO" id="GO:0004674">
    <property type="term" value="F:protein serine/threonine kinase activity"/>
    <property type="evidence" value="ECO:0007669"/>
    <property type="project" value="UniProtKB-KW"/>
</dbReference>
<keyword evidence="12" id="KW-1185">Reference proteome</keyword>
<evidence type="ECO:0000256" key="8">
    <source>
        <dbReference type="ARBA" id="ARBA00048679"/>
    </source>
</evidence>
<dbReference type="Gene3D" id="1.10.510.10">
    <property type="entry name" value="Transferase(Phosphotransferase) domain 1"/>
    <property type="match status" value="1"/>
</dbReference>
<dbReference type="InterPro" id="IPR008271">
    <property type="entry name" value="Ser/Thr_kinase_AS"/>
</dbReference>
<dbReference type="PROSITE" id="PS00107">
    <property type="entry name" value="PROTEIN_KINASE_ATP"/>
    <property type="match status" value="1"/>
</dbReference>
<dbReference type="GO" id="GO:0050684">
    <property type="term" value="P:regulation of mRNA processing"/>
    <property type="evidence" value="ECO:0007669"/>
    <property type="project" value="TreeGrafter"/>
</dbReference>
<dbReference type="InterPro" id="IPR011009">
    <property type="entry name" value="Kinase-like_dom_sf"/>
</dbReference>
<dbReference type="GO" id="GO:0005737">
    <property type="term" value="C:cytoplasm"/>
    <property type="evidence" value="ECO:0007669"/>
    <property type="project" value="TreeGrafter"/>
</dbReference>
<comment type="catalytic activity">
    <reaction evidence="8">
        <text>L-seryl-[protein] + ATP = O-phospho-L-seryl-[protein] + ADP + H(+)</text>
        <dbReference type="Rhea" id="RHEA:17989"/>
        <dbReference type="Rhea" id="RHEA-COMP:9863"/>
        <dbReference type="Rhea" id="RHEA-COMP:11604"/>
        <dbReference type="ChEBI" id="CHEBI:15378"/>
        <dbReference type="ChEBI" id="CHEBI:29999"/>
        <dbReference type="ChEBI" id="CHEBI:30616"/>
        <dbReference type="ChEBI" id="CHEBI:83421"/>
        <dbReference type="ChEBI" id="CHEBI:456216"/>
        <dbReference type="EC" id="2.7.11.1"/>
    </reaction>
</comment>
<dbReference type="Pfam" id="PF00069">
    <property type="entry name" value="Pkinase"/>
    <property type="match status" value="2"/>
</dbReference>
<evidence type="ECO:0000256" key="6">
    <source>
        <dbReference type="ARBA" id="ARBA00022840"/>
    </source>
</evidence>
<comment type="catalytic activity">
    <reaction evidence="7">
        <text>L-threonyl-[protein] + ATP = O-phospho-L-threonyl-[protein] + ADP + H(+)</text>
        <dbReference type="Rhea" id="RHEA:46608"/>
        <dbReference type="Rhea" id="RHEA-COMP:11060"/>
        <dbReference type="Rhea" id="RHEA-COMP:11605"/>
        <dbReference type="ChEBI" id="CHEBI:15378"/>
        <dbReference type="ChEBI" id="CHEBI:30013"/>
        <dbReference type="ChEBI" id="CHEBI:30616"/>
        <dbReference type="ChEBI" id="CHEBI:61977"/>
        <dbReference type="ChEBI" id="CHEBI:456216"/>
        <dbReference type="EC" id="2.7.11.1"/>
    </reaction>
</comment>
<feature type="domain" description="Protein kinase" evidence="10">
    <location>
        <begin position="143"/>
        <end position="545"/>
    </location>
</feature>
<organism evidence="11 12">
    <name type="scientific">Aquatica leii</name>
    <dbReference type="NCBI Taxonomy" id="1421715"/>
    <lineage>
        <taxon>Eukaryota</taxon>
        <taxon>Metazoa</taxon>
        <taxon>Ecdysozoa</taxon>
        <taxon>Arthropoda</taxon>
        <taxon>Hexapoda</taxon>
        <taxon>Insecta</taxon>
        <taxon>Pterygota</taxon>
        <taxon>Neoptera</taxon>
        <taxon>Endopterygota</taxon>
        <taxon>Coleoptera</taxon>
        <taxon>Polyphaga</taxon>
        <taxon>Elateriformia</taxon>
        <taxon>Elateroidea</taxon>
        <taxon>Lampyridae</taxon>
        <taxon>Luciolinae</taxon>
        <taxon>Aquatica</taxon>
    </lineage>
</organism>
<protein>
    <recommendedName>
        <fullName evidence="1">non-specific serine/threonine protein kinase</fullName>
        <ecNumber evidence="1">2.7.11.1</ecNumber>
    </recommendedName>
</protein>
<dbReference type="PROSITE" id="PS00108">
    <property type="entry name" value="PROTEIN_KINASE_ST"/>
    <property type="match status" value="1"/>
</dbReference>
<feature type="binding site" evidence="9">
    <location>
        <position position="173"/>
    </location>
    <ligand>
        <name>ATP</name>
        <dbReference type="ChEBI" id="CHEBI:30616"/>
    </ligand>
</feature>
<dbReference type="AlphaFoldDB" id="A0AAN7S619"/>
<dbReference type="InterPro" id="IPR051334">
    <property type="entry name" value="SRPK"/>
</dbReference>
<evidence type="ECO:0000313" key="11">
    <source>
        <dbReference type="EMBL" id="KAK4872116.1"/>
    </source>
</evidence>
<dbReference type="FunFam" id="1.10.510.10:FF:000275">
    <property type="entry name" value="SRSF protein kinase 2 isoform X3"/>
    <property type="match status" value="1"/>
</dbReference>
<evidence type="ECO:0000259" key="10">
    <source>
        <dbReference type="PROSITE" id="PS50011"/>
    </source>
</evidence>
<keyword evidence="3" id="KW-0808">Transferase</keyword>
<evidence type="ECO:0000313" key="12">
    <source>
        <dbReference type="Proteomes" id="UP001353858"/>
    </source>
</evidence>
<dbReference type="Gene3D" id="3.30.200.20">
    <property type="entry name" value="Phosphorylase Kinase, domain 1"/>
    <property type="match status" value="1"/>
</dbReference>
<dbReference type="InterPro" id="IPR017441">
    <property type="entry name" value="Protein_kinase_ATP_BS"/>
</dbReference>
<dbReference type="Proteomes" id="UP001353858">
    <property type="component" value="Unassembled WGS sequence"/>
</dbReference>
<dbReference type="PROSITE" id="PS50011">
    <property type="entry name" value="PROTEIN_KINASE_DOM"/>
    <property type="match status" value="1"/>
</dbReference>
<keyword evidence="4 9" id="KW-0547">Nucleotide-binding</keyword>
<evidence type="ECO:0000256" key="4">
    <source>
        <dbReference type="ARBA" id="ARBA00022741"/>
    </source>
</evidence>
<dbReference type="SMART" id="SM00220">
    <property type="entry name" value="S_TKc"/>
    <property type="match status" value="1"/>
</dbReference>
<dbReference type="GO" id="GO:0005524">
    <property type="term" value="F:ATP binding"/>
    <property type="evidence" value="ECO:0007669"/>
    <property type="project" value="UniProtKB-UniRule"/>
</dbReference>
<keyword evidence="5" id="KW-0418">Kinase</keyword>
<dbReference type="GO" id="GO:0000245">
    <property type="term" value="P:spliceosomal complex assembly"/>
    <property type="evidence" value="ECO:0007669"/>
    <property type="project" value="TreeGrafter"/>
</dbReference>
<dbReference type="InterPro" id="IPR000719">
    <property type="entry name" value="Prot_kinase_dom"/>
</dbReference>
<comment type="caution">
    <text evidence="11">The sequence shown here is derived from an EMBL/GenBank/DDBJ whole genome shotgun (WGS) entry which is preliminary data.</text>
</comment>
<dbReference type="GO" id="GO:0005634">
    <property type="term" value="C:nucleus"/>
    <property type="evidence" value="ECO:0007669"/>
    <property type="project" value="TreeGrafter"/>
</dbReference>
<proteinExistence type="predicted"/>
<accession>A0AAN7S619</accession>
<evidence type="ECO:0000256" key="9">
    <source>
        <dbReference type="PROSITE-ProRule" id="PRU10141"/>
    </source>
</evidence>
<dbReference type="SUPFAM" id="SSF56112">
    <property type="entry name" value="Protein kinase-like (PK-like)"/>
    <property type="match status" value="1"/>
</dbReference>
<name>A0AAN7S619_9COLE</name>
<dbReference type="EMBL" id="JARPUR010000008">
    <property type="protein sequence ID" value="KAK4872116.1"/>
    <property type="molecule type" value="Genomic_DNA"/>
</dbReference>
<evidence type="ECO:0000256" key="3">
    <source>
        <dbReference type="ARBA" id="ARBA00022679"/>
    </source>
</evidence>
<evidence type="ECO:0000256" key="5">
    <source>
        <dbReference type="ARBA" id="ARBA00022777"/>
    </source>
</evidence>
<dbReference type="PANTHER" id="PTHR47634">
    <property type="entry name" value="PROTEIN KINASE DOMAIN-CONTAINING PROTEIN-RELATED"/>
    <property type="match status" value="1"/>
</dbReference>
<evidence type="ECO:0000256" key="7">
    <source>
        <dbReference type="ARBA" id="ARBA00047899"/>
    </source>
</evidence>
<evidence type="ECO:0000256" key="2">
    <source>
        <dbReference type="ARBA" id="ARBA00022527"/>
    </source>
</evidence>
<evidence type="ECO:0000256" key="1">
    <source>
        <dbReference type="ARBA" id="ARBA00012513"/>
    </source>
</evidence>
<keyword evidence="2" id="KW-0723">Serine/threonine-protein kinase</keyword>
<gene>
    <name evidence="11" type="ORF">RN001_016240</name>
</gene>
<dbReference type="EC" id="2.7.11.1" evidence="1"/>
<reference evidence="12" key="1">
    <citation type="submission" date="2023-01" db="EMBL/GenBank/DDBJ databases">
        <title>Key to firefly adult light organ development and bioluminescence: homeobox transcription factors regulate luciferase expression and transportation to peroxisome.</title>
        <authorList>
            <person name="Fu X."/>
        </authorList>
    </citation>
    <scope>NUCLEOTIDE SEQUENCE [LARGE SCALE GENOMIC DNA]</scope>
</reference>
<sequence>MSNLIVEDDYQCFGNVTINTPVEKRENPHYVRYLLVTSVIVYIVYNLINIPKPKKVDKSLSLIPNYSLHQKQFLRRLLKPSVSCTPTFKGLQPVENPSTFTIKKLQEIAQKDEDADIESALDYCPGGYMPVSIGQTIGPDDRYQIIRKLGWGHFSTVWLCEDLAESQAYYAIKIVKSANNFKTVALDEIKLLKCAKEKDHDAIGYDKIVLFLDYFTATSLYGDHLCLTFELMGPSLLNLIIQSNYQGLEQEGVKNIIKQILLGLMYLHEKCRIVHTDIKPENILIAVKEPYIRNMVDHVNRFNELGVQMPKTYVNAMGWNEAVELYDQSHEEASSSNIYTNRLDPRMTSCPNKTYLNDFSKAIKSKFENRSLSPLFVDPGIQVKIADLGNSCWENHHFAEVIQTLQYRALEVIIESEYSFPADIWSVACLAFELSTGDFLFNPQATDHLSCPEDHLGLIWELLDGLPPYIALSGRKSSEYFTSSGSLKRISSENMKIWKVEDVLVDKYQWKRVDAILLADFIESLIEPDQDLRATASTALTKKWLDAVDNQ</sequence>
<keyword evidence="6 9" id="KW-0067">ATP-binding</keyword>
<dbReference type="PANTHER" id="PTHR47634:SF9">
    <property type="entry name" value="PROTEIN KINASE DOMAIN-CONTAINING PROTEIN-RELATED"/>
    <property type="match status" value="1"/>
</dbReference>